<organism evidence="1 2">
    <name type="scientific">Micromonospora polyrhachis</name>
    <dbReference type="NCBI Taxonomy" id="1282883"/>
    <lineage>
        <taxon>Bacteria</taxon>
        <taxon>Bacillati</taxon>
        <taxon>Actinomycetota</taxon>
        <taxon>Actinomycetes</taxon>
        <taxon>Micromonosporales</taxon>
        <taxon>Micromonosporaceae</taxon>
        <taxon>Micromonospora</taxon>
    </lineage>
</organism>
<comment type="caution">
    <text evidence="1">The sequence shown here is derived from an EMBL/GenBank/DDBJ whole genome shotgun (WGS) entry which is preliminary data.</text>
</comment>
<proteinExistence type="predicted"/>
<dbReference type="Proteomes" id="UP000578819">
    <property type="component" value="Unassembled WGS sequence"/>
</dbReference>
<protein>
    <submittedName>
        <fullName evidence="1">Uncharacterized protein</fullName>
    </submittedName>
</protein>
<gene>
    <name evidence="1" type="ORF">FHR38_003269</name>
</gene>
<dbReference type="RefSeq" id="WP_184535450.1">
    <property type="nucleotide sequence ID" value="NZ_JACHJW010000001.1"/>
</dbReference>
<dbReference type="AlphaFoldDB" id="A0A7W7WPS6"/>
<dbReference type="EMBL" id="JACHJW010000001">
    <property type="protein sequence ID" value="MBB4959536.1"/>
    <property type="molecule type" value="Genomic_DNA"/>
</dbReference>
<accession>A0A7W7WPS6</accession>
<reference evidence="1 2" key="1">
    <citation type="submission" date="2020-08" db="EMBL/GenBank/DDBJ databases">
        <title>Sequencing the genomes of 1000 actinobacteria strains.</title>
        <authorList>
            <person name="Klenk H.-P."/>
        </authorList>
    </citation>
    <scope>NUCLEOTIDE SEQUENCE [LARGE SCALE GENOMIC DNA]</scope>
    <source>
        <strain evidence="1 2">DSM 45886</strain>
    </source>
</reference>
<sequence length="149" mass="16934">MRHHGGSSGPAELQDVKVRANSWWDNPGRPTPYLLWGLIWCRCGTTMVPLDRCTDATTTERFYRCDAGCGRPPVPAGTLEGKVFRAVLDESRRRSPRRTPPWLRSLRAAWVDLSLDRRRDLIRRRIGRVVAGAEQEPQLHWLAYASGGQ</sequence>
<keyword evidence="2" id="KW-1185">Reference proteome</keyword>
<evidence type="ECO:0000313" key="1">
    <source>
        <dbReference type="EMBL" id="MBB4959536.1"/>
    </source>
</evidence>
<name>A0A7W7WPS6_9ACTN</name>
<evidence type="ECO:0000313" key="2">
    <source>
        <dbReference type="Proteomes" id="UP000578819"/>
    </source>
</evidence>